<sequence length="163" mass="18209">THYDALGHAEVVQLGISADPGAGEAELRAFSKKYFEQFRRTPAGMMRSDPQDRGAAYRNVIGIPGGVSSPLYRVIQEENKYGMELREGRGNVVQSGKDTEDDVFNAVWVVDSDSLPFYRAEKYHQFHNGLGKRFPAEYLRDLRNQLAGLGRIEPTGCPELLGF</sequence>
<evidence type="ECO:0008006" key="3">
    <source>
        <dbReference type="Google" id="ProtNLM"/>
    </source>
</evidence>
<evidence type="ECO:0000313" key="1">
    <source>
        <dbReference type="EMBL" id="PNH04929.1"/>
    </source>
</evidence>
<dbReference type="AlphaFoldDB" id="A0A2J7ZXD2"/>
<dbReference type="GO" id="GO:0008113">
    <property type="term" value="F:peptide-methionine (S)-S-oxide reductase activity"/>
    <property type="evidence" value="ECO:0007669"/>
    <property type="project" value="InterPro"/>
</dbReference>
<keyword evidence="2" id="KW-1185">Reference proteome</keyword>
<dbReference type="InterPro" id="IPR036509">
    <property type="entry name" value="Met_Sox_Rdtase_MsrA_sf"/>
</dbReference>
<reference evidence="1 2" key="1">
    <citation type="journal article" date="2017" name="Mol. Biol. Evol.">
        <title>The 4-celled Tetrabaena socialis nuclear genome reveals the essential components for genetic control of cell number at the origin of multicellularity in the volvocine lineage.</title>
        <authorList>
            <person name="Featherston J."/>
            <person name="Arakaki Y."/>
            <person name="Hanschen E.R."/>
            <person name="Ferris P.J."/>
            <person name="Michod R.E."/>
            <person name="Olson B.J.S.C."/>
            <person name="Nozaki H."/>
            <person name="Durand P.M."/>
        </authorList>
    </citation>
    <scope>NUCLEOTIDE SEQUENCE [LARGE SCALE GENOMIC DNA]</scope>
    <source>
        <strain evidence="1 2">NIES-571</strain>
    </source>
</reference>
<gene>
    <name evidence="1" type="ORF">TSOC_008880</name>
</gene>
<evidence type="ECO:0000313" key="2">
    <source>
        <dbReference type="Proteomes" id="UP000236333"/>
    </source>
</evidence>
<feature type="non-terminal residue" evidence="1">
    <location>
        <position position="1"/>
    </location>
</feature>
<comment type="caution">
    <text evidence="1">The sequence shown here is derived from an EMBL/GenBank/DDBJ whole genome shotgun (WGS) entry which is preliminary data.</text>
</comment>
<protein>
    <recommendedName>
        <fullName evidence="3">Peptide-methionine (S)-S-oxide reductase</fullName>
    </recommendedName>
</protein>
<proteinExistence type="predicted"/>
<dbReference type="OrthoDB" id="443672at2759"/>
<dbReference type="Gene3D" id="3.30.1060.10">
    <property type="entry name" value="Peptide methionine sulphoxide reductase MsrA"/>
    <property type="match status" value="1"/>
</dbReference>
<dbReference type="Proteomes" id="UP000236333">
    <property type="component" value="Unassembled WGS sequence"/>
</dbReference>
<name>A0A2J7ZXD2_9CHLO</name>
<organism evidence="1 2">
    <name type="scientific">Tetrabaena socialis</name>
    <dbReference type="NCBI Taxonomy" id="47790"/>
    <lineage>
        <taxon>Eukaryota</taxon>
        <taxon>Viridiplantae</taxon>
        <taxon>Chlorophyta</taxon>
        <taxon>core chlorophytes</taxon>
        <taxon>Chlorophyceae</taxon>
        <taxon>CS clade</taxon>
        <taxon>Chlamydomonadales</taxon>
        <taxon>Tetrabaenaceae</taxon>
        <taxon>Tetrabaena</taxon>
    </lineage>
</organism>
<accession>A0A2J7ZXD2</accession>
<dbReference type="EMBL" id="PGGS01000349">
    <property type="protein sequence ID" value="PNH04929.1"/>
    <property type="molecule type" value="Genomic_DNA"/>
</dbReference>